<dbReference type="EMBL" id="CDQK01000004">
    <property type="protein sequence ID" value="CEP23482.1"/>
    <property type="molecule type" value="Genomic_DNA"/>
</dbReference>
<proteinExistence type="predicted"/>
<protein>
    <submittedName>
        <fullName evidence="1">Uncharacterized protein</fullName>
    </submittedName>
</protein>
<evidence type="ECO:0000313" key="1">
    <source>
        <dbReference type="EMBL" id="CEP23482.1"/>
    </source>
</evidence>
<dbReference type="AlphaFoldDB" id="A0A0H5C6I9"/>
<sequence length="94" mass="10668">MRLSRVLPGYPTVNPAFTLSSNHLQAHAHRWSPTMLRDCLWGKETPPETHTHSQRWIVVGVAPHTIKDVKKFVLIGHCHSSTPAKRKKKLKTDA</sequence>
<reference evidence="2" key="1">
    <citation type="journal article" date="2015" name="J. Biotechnol.">
        <title>The structure of the Cyberlindnera jadinii genome and its relation to Candida utilis analyzed by the occurrence of single nucleotide polymorphisms.</title>
        <authorList>
            <person name="Rupp O."/>
            <person name="Brinkrolf K."/>
            <person name="Buerth C."/>
            <person name="Kunigo M."/>
            <person name="Schneider J."/>
            <person name="Jaenicke S."/>
            <person name="Goesmann A."/>
            <person name="Puehler A."/>
            <person name="Jaeger K.-E."/>
            <person name="Ernst J.F."/>
        </authorList>
    </citation>
    <scope>NUCLEOTIDE SEQUENCE [LARGE SCALE GENOMIC DNA]</scope>
    <source>
        <strain evidence="2">ATCC 18201 / CBS 1600 / BCRC 20928 / JCM 3617 / NBRC 0987 / NRRL Y-1542</strain>
    </source>
</reference>
<evidence type="ECO:0000313" key="2">
    <source>
        <dbReference type="Proteomes" id="UP000038830"/>
    </source>
</evidence>
<dbReference type="Proteomes" id="UP000038830">
    <property type="component" value="Unassembled WGS sequence"/>
</dbReference>
<gene>
    <name evidence="1" type="ORF">BN1211_4074</name>
</gene>
<name>A0A0H5C6I9_CYBJN</name>
<accession>A0A0H5C6I9</accession>
<organism evidence="1 2">
    <name type="scientific">Cyberlindnera jadinii (strain ATCC 18201 / CBS 1600 / BCRC 20928 / JCM 3617 / NBRC 0987 / NRRL Y-1542)</name>
    <name type="common">Torula yeast</name>
    <name type="synonym">Candida utilis</name>
    <dbReference type="NCBI Taxonomy" id="983966"/>
    <lineage>
        <taxon>Eukaryota</taxon>
        <taxon>Fungi</taxon>
        <taxon>Dikarya</taxon>
        <taxon>Ascomycota</taxon>
        <taxon>Saccharomycotina</taxon>
        <taxon>Saccharomycetes</taxon>
        <taxon>Phaffomycetales</taxon>
        <taxon>Phaffomycetaceae</taxon>
        <taxon>Cyberlindnera</taxon>
    </lineage>
</organism>